<dbReference type="AlphaFoldDB" id="A0A951QMW9"/>
<reference evidence="1" key="1">
    <citation type="submission" date="2021-05" db="EMBL/GenBank/DDBJ databases">
        <authorList>
            <person name="Pietrasiak N."/>
            <person name="Ward R."/>
            <person name="Stajich J.E."/>
            <person name="Kurbessoian T."/>
        </authorList>
    </citation>
    <scope>NUCLEOTIDE SEQUENCE</scope>
    <source>
        <strain evidence="1">GSE-NOS-MK-12-04C</strain>
    </source>
</reference>
<reference evidence="1" key="2">
    <citation type="journal article" date="2022" name="Microbiol. Resour. Announc.">
        <title>Metagenome Sequencing to Explore Phylogenomics of Terrestrial Cyanobacteria.</title>
        <authorList>
            <person name="Ward R.D."/>
            <person name="Stajich J.E."/>
            <person name="Johansen J.R."/>
            <person name="Huntemann M."/>
            <person name="Clum A."/>
            <person name="Foster B."/>
            <person name="Foster B."/>
            <person name="Roux S."/>
            <person name="Palaniappan K."/>
            <person name="Varghese N."/>
            <person name="Mukherjee S."/>
            <person name="Reddy T.B.K."/>
            <person name="Daum C."/>
            <person name="Copeland A."/>
            <person name="Chen I.A."/>
            <person name="Ivanova N.N."/>
            <person name="Kyrpides N.C."/>
            <person name="Shapiro N."/>
            <person name="Eloe-Fadrosh E.A."/>
            <person name="Pietrasiak N."/>
        </authorList>
    </citation>
    <scope>NUCLEOTIDE SEQUENCE</scope>
    <source>
        <strain evidence="1">GSE-NOS-MK-12-04C</strain>
    </source>
</reference>
<name>A0A951QMW9_9CYAN</name>
<protein>
    <submittedName>
        <fullName evidence="1">Uncharacterized protein</fullName>
    </submittedName>
</protein>
<comment type="caution">
    <text evidence="1">The sequence shown here is derived from an EMBL/GenBank/DDBJ whole genome shotgun (WGS) entry which is preliminary data.</text>
</comment>
<gene>
    <name evidence="1" type="ORF">KME60_10575</name>
</gene>
<dbReference type="EMBL" id="JAHHGZ010000009">
    <property type="protein sequence ID" value="MBW4667852.1"/>
    <property type="molecule type" value="Genomic_DNA"/>
</dbReference>
<sequence length="112" mass="13020">MIDLFEKNIGYTYIYRCDGRQNIDLTFEPVPRAGKRFLLRRQVRSILLVAIPLCGRHTGIAQVQTLVVPTQTIEEELKRSLKNTDNTGKQSCFYLVTLWEICHCLLLVRHKT</sequence>
<evidence type="ECO:0000313" key="2">
    <source>
        <dbReference type="Proteomes" id="UP000729701"/>
    </source>
</evidence>
<evidence type="ECO:0000313" key="1">
    <source>
        <dbReference type="EMBL" id="MBW4667852.1"/>
    </source>
</evidence>
<accession>A0A951QMW9</accession>
<organism evidence="1 2">
    <name type="scientific">Cyanomargarita calcarea GSE-NOS-MK-12-04C</name>
    <dbReference type="NCBI Taxonomy" id="2839659"/>
    <lineage>
        <taxon>Bacteria</taxon>
        <taxon>Bacillati</taxon>
        <taxon>Cyanobacteriota</taxon>
        <taxon>Cyanophyceae</taxon>
        <taxon>Nostocales</taxon>
        <taxon>Cyanomargaritaceae</taxon>
        <taxon>Cyanomargarita</taxon>
    </lineage>
</organism>
<proteinExistence type="predicted"/>
<dbReference type="Proteomes" id="UP000729701">
    <property type="component" value="Unassembled WGS sequence"/>
</dbReference>